<reference evidence="2" key="1">
    <citation type="submission" date="2014-09" db="EMBL/GenBank/DDBJ databases">
        <authorList>
            <person name="Magalhaes I.L.F."/>
            <person name="Oliveira U."/>
            <person name="Santos F.R."/>
            <person name="Vidigal T.H.D.A."/>
            <person name="Brescovit A.D."/>
            <person name="Santos A.J."/>
        </authorList>
    </citation>
    <scope>NUCLEOTIDE SEQUENCE</scope>
    <source>
        <tissue evidence="2">Shoot tissue taken approximately 20 cm above the soil surface</tissue>
    </source>
</reference>
<feature type="region of interest" description="Disordered" evidence="1">
    <location>
        <begin position="22"/>
        <end position="43"/>
    </location>
</feature>
<reference evidence="2" key="2">
    <citation type="journal article" date="2015" name="Data Brief">
        <title>Shoot transcriptome of the giant reed, Arundo donax.</title>
        <authorList>
            <person name="Barrero R.A."/>
            <person name="Guerrero F.D."/>
            <person name="Moolhuijzen P."/>
            <person name="Goolsby J.A."/>
            <person name="Tidwell J."/>
            <person name="Bellgard S.E."/>
            <person name="Bellgard M.I."/>
        </authorList>
    </citation>
    <scope>NUCLEOTIDE SEQUENCE</scope>
    <source>
        <tissue evidence="2">Shoot tissue taken approximately 20 cm above the soil surface</tissue>
    </source>
</reference>
<accession>A0A0A9C7K7</accession>
<feature type="compositionally biased region" description="Basic and acidic residues" evidence="1">
    <location>
        <begin position="33"/>
        <end position="43"/>
    </location>
</feature>
<sequence>MKYLHPSLEAVTCGERRLPHGSRQRLACSHNHTSHELDPRSCL</sequence>
<dbReference type="AlphaFoldDB" id="A0A0A9C7K7"/>
<organism evidence="2">
    <name type="scientific">Arundo donax</name>
    <name type="common">Giant reed</name>
    <name type="synonym">Donax arundinaceus</name>
    <dbReference type="NCBI Taxonomy" id="35708"/>
    <lineage>
        <taxon>Eukaryota</taxon>
        <taxon>Viridiplantae</taxon>
        <taxon>Streptophyta</taxon>
        <taxon>Embryophyta</taxon>
        <taxon>Tracheophyta</taxon>
        <taxon>Spermatophyta</taxon>
        <taxon>Magnoliopsida</taxon>
        <taxon>Liliopsida</taxon>
        <taxon>Poales</taxon>
        <taxon>Poaceae</taxon>
        <taxon>PACMAD clade</taxon>
        <taxon>Arundinoideae</taxon>
        <taxon>Arundineae</taxon>
        <taxon>Arundo</taxon>
    </lineage>
</organism>
<evidence type="ECO:0000313" key="2">
    <source>
        <dbReference type="EMBL" id="JAD70443.1"/>
    </source>
</evidence>
<proteinExistence type="predicted"/>
<dbReference type="EMBL" id="GBRH01227452">
    <property type="protein sequence ID" value="JAD70443.1"/>
    <property type="molecule type" value="Transcribed_RNA"/>
</dbReference>
<protein>
    <submittedName>
        <fullName evidence="2">Uncharacterized protein</fullName>
    </submittedName>
</protein>
<evidence type="ECO:0000256" key="1">
    <source>
        <dbReference type="SAM" id="MobiDB-lite"/>
    </source>
</evidence>
<name>A0A0A9C7K7_ARUDO</name>